<dbReference type="PROSITE" id="PS00456">
    <property type="entry name" value="NA_SOLUT_SYMP_1"/>
    <property type="match status" value="1"/>
</dbReference>
<keyword evidence="7" id="KW-0915">Sodium</keyword>
<evidence type="ECO:0000256" key="5">
    <source>
        <dbReference type="ARBA" id="ARBA00022692"/>
    </source>
</evidence>
<dbReference type="Pfam" id="PF00474">
    <property type="entry name" value="SSF"/>
    <property type="match status" value="1"/>
</dbReference>
<feature type="transmembrane region" description="Helical" evidence="14">
    <location>
        <begin position="299"/>
        <end position="318"/>
    </location>
</feature>
<evidence type="ECO:0000256" key="10">
    <source>
        <dbReference type="ARBA" id="ARBA00023180"/>
    </source>
</evidence>
<evidence type="ECO:0000256" key="2">
    <source>
        <dbReference type="ARBA" id="ARBA00006434"/>
    </source>
</evidence>
<dbReference type="Gene3D" id="1.20.1730.10">
    <property type="entry name" value="Sodium/glucose cotransporter"/>
    <property type="match status" value="1"/>
</dbReference>
<dbReference type="PANTHER" id="PTHR42985">
    <property type="entry name" value="SODIUM-COUPLED MONOCARBOXYLATE TRANSPORTER"/>
    <property type="match status" value="1"/>
</dbReference>
<dbReference type="PROSITE" id="PS50283">
    <property type="entry name" value="NA_SOLUT_SYMP_3"/>
    <property type="match status" value="1"/>
</dbReference>
<dbReference type="Ensembl" id="ENSONIT00000041221.1">
    <property type="protein sequence ID" value="ENSONIP00000074855.1"/>
    <property type="gene ID" value="ENSONIG00000000604.2"/>
</dbReference>
<dbReference type="GO" id="GO:0005886">
    <property type="term" value="C:plasma membrane"/>
    <property type="evidence" value="ECO:0007669"/>
    <property type="project" value="UniProtKB-SubCell"/>
</dbReference>
<keyword evidence="5 14" id="KW-0812">Transmembrane</keyword>
<comment type="catalytic activity">
    <reaction evidence="12">
        <text>iodide(out) + 2 Na(+)(out) = iodide(in) + 2 Na(+)(in)</text>
        <dbReference type="Rhea" id="RHEA:71207"/>
        <dbReference type="ChEBI" id="CHEBI:16382"/>
        <dbReference type="ChEBI" id="CHEBI:29101"/>
    </reaction>
</comment>
<feature type="transmembrane region" description="Helical" evidence="14">
    <location>
        <begin position="453"/>
        <end position="475"/>
    </location>
</feature>
<comment type="similarity">
    <text evidence="2 13">Belongs to the sodium:solute symporter (SSF) (TC 2.A.21) family.</text>
</comment>
<proteinExistence type="inferred from homology"/>
<feature type="transmembrane region" description="Helical" evidence="14">
    <location>
        <begin position="352"/>
        <end position="375"/>
    </location>
</feature>
<evidence type="ECO:0000256" key="6">
    <source>
        <dbReference type="ARBA" id="ARBA00022989"/>
    </source>
</evidence>
<feature type="transmembrane region" description="Helical" evidence="14">
    <location>
        <begin position="205"/>
        <end position="227"/>
    </location>
</feature>
<keyword evidence="10" id="KW-0325">Glycoprotein</keyword>
<dbReference type="InterPro" id="IPR018212">
    <property type="entry name" value="Na/solute_symporter_CS"/>
</dbReference>
<evidence type="ECO:0000256" key="9">
    <source>
        <dbReference type="ARBA" id="ARBA00023136"/>
    </source>
</evidence>
<dbReference type="GeneTree" id="ENSGT00940000155731"/>
<dbReference type="InterPro" id="IPR038377">
    <property type="entry name" value="Na/Glc_symporter_sf"/>
</dbReference>
<feature type="transmembrane region" description="Helical" evidence="14">
    <location>
        <begin position="395"/>
        <end position="414"/>
    </location>
</feature>
<dbReference type="GO" id="GO:0098660">
    <property type="term" value="P:inorganic ion transmembrane transport"/>
    <property type="evidence" value="ECO:0007669"/>
    <property type="project" value="UniProtKB-ARBA"/>
</dbReference>
<keyword evidence="6 14" id="KW-1133">Transmembrane helix</keyword>
<keyword evidence="11" id="KW-0739">Sodium transport</keyword>
<dbReference type="GO" id="GO:0015293">
    <property type="term" value="F:symporter activity"/>
    <property type="evidence" value="ECO:0007669"/>
    <property type="project" value="TreeGrafter"/>
</dbReference>
<evidence type="ECO:0000256" key="11">
    <source>
        <dbReference type="ARBA" id="ARBA00023201"/>
    </source>
</evidence>
<reference evidence="16" key="1">
    <citation type="submission" date="2012-01" db="EMBL/GenBank/DDBJ databases">
        <title>The Genome Sequence of Oreochromis niloticus (Nile Tilapia).</title>
        <authorList>
            <consortium name="Broad Institute Genome Assembly Team"/>
            <consortium name="Broad Institute Sequencing Platform"/>
            <person name="Di Palma F."/>
            <person name="Johnson J."/>
            <person name="Lander E.S."/>
            <person name="Lindblad-Toh K."/>
        </authorList>
    </citation>
    <scope>NUCLEOTIDE SEQUENCE [LARGE SCALE GENOMIC DNA]</scope>
</reference>
<dbReference type="GO" id="GO:0015075">
    <property type="term" value="F:monoatomic ion transmembrane transporter activity"/>
    <property type="evidence" value="ECO:0007669"/>
    <property type="project" value="UniProtKB-ARBA"/>
</dbReference>
<evidence type="ECO:0000256" key="4">
    <source>
        <dbReference type="ARBA" id="ARBA00022475"/>
    </source>
</evidence>
<feature type="transmembrane region" description="Helical" evidence="14">
    <location>
        <begin position="73"/>
        <end position="93"/>
    </location>
</feature>
<keyword evidence="8" id="KW-0406">Ion transport</keyword>
<evidence type="ECO:0000256" key="8">
    <source>
        <dbReference type="ARBA" id="ARBA00023065"/>
    </source>
</evidence>
<organism evidence="15 16">
    <name type="scientific">Oreochromis niloticus</name>
    <name type="common">Nile tilapia</name>
    <name type="synonym">Tilapia nilotica</name>
    <dbReference type="NCBI Taxonomy" id="8128"/>
    <lineage>
        <taxon>Eukaryota</taxon>
        <taxon>Metazoa</taxon>
        <taxon>Chordata</taxon>
        <taxon>Craniata</taxon>
        <taxon>Vertebrata</taxon>
        <taxon>Euteleostomi</taxon>
        <taxon>Actinopterygii</taxon>
        <taxon>Neopterygii</taxon>
        <taxon>Teleostei</taxon>
        <taxon>Neoteleostei</taxon>
        <taxon>Acanthomorphata</taxon>
        <taxon>Ovalentaria</taxon>
        <taxon>Cichlomorphae</taxon>
        <taxon>Cichliformes</taxon>
        <taxon>Cichlidae</taxon>
        <taxon>African cichlids</taxon>
        <taxon>Pseudocrenilabrinae</taxon>
        <taxon>Oreochromini</taxon>
        <taxon>Oreochromis</taxon>
    </lineage>
</organism>
<dbReference type="AlphaFoldDB" id="A0A669EU01"/>
<feature type="transmembrane region" description="Helical" evidence="14">
    <location>
        <begin position="148"/>
        <end position="173"/>
    </location>
</feature>
<dbReference type="GO" id="GO:0006814">
    <property type="term" value="P:sodium ion transport"/>
    <property type="evidence" value="ECO:0007669"/>
    <property type="project" value="UniProtKB-KW"/>
</dbReference>
<keyword evidence="9 14" id="KW-0472">Membrane</keyword>
<dbReference type="PANTHER" id="PTHR42985:SF2">
    <property type="entry name" value="SODIUM-DEPENDENT MULTIVITAMIN TRANSPORTER"/>
    <property type="match status" value="1"/>
</dbReference>
<gene>
    <name evidence="15" type="primary">SLC5A6</name>
    <name evidence="15" type="synonym">slc5a6b</name>
</gene>
<dbReference type="NCBIfam" id="TIGR00813">
    <property type="entry name" value="sss"/>
    <property type="match status" value="1"/>
</dbReference>
<reference evidence="15" key="2">
    <citation type="submission" date="2025-08" db="UniProtKB">
        <authorList>
            <consortium name="Ensembl"/>
        </authorList>
    </citation>
    <scope>IDENTIFICATION</scope>
</reference>
<keyword evidence="3" id="KW-0813">Transport</keyword>
<dbReference type="InterPro" id="IPR051163">
    <property type="entry name" value="Sodium:Solute_Symporter_SSF"/>
</dbReference>
<evidence type="ECO:0000256" key="12">
    <source>
        <dbReference type="ARBA" id="ARBA00036099"/>
    </source>
</evidence>
<feature type="transmembrane region" description="Helical" evidence="14">
    <location>
        <begin position="259"/>
        <end position="278"/>
    </location>
</feature>
<protein>
    <submittedName>
        <fullName evidence="15">Solute carrier family 5 member 6</fullName>
    </submittedName>
</protein>
<feature type="transmembrane region" description="Helical" evidence="14">
    <location>
        <begin position="179"/>
        <end position="198"/>
    </location>
</feature>
<sequence length="581" mass="63700">MTVCVKKHTIFSNRSQETIKMDPSDQKIFTVIDYVIFAVLLAASMGIGLYYALSGGRQRTTQEFLMADRSMGCLPVSLSLIASFQSAVAIIGVPAEIYTHGTQYWFIGCAYILGLLIPAHIFIPVFYRLRVSSAYQYLELRFSKAVRICGTLTFIFQMVIYMGVCVYTPAFALNAVTGFELWGTVLATGLVCTLYTTLGGLKAVIWTDVFQTVVMFAGQLAVIVVGVQKTGGVADVWRKVWEGNRISGLDLNPDPTERHTFWTLGVGGVFLMLSLYGVNQAQVQRYLSSRTEKEAVRSCYMVFPSLQLALALSCVMGLVMFARYYMFIVCFPQMVIYFVMDMLHGLPGLPGLFIACLFSAALSTISSAFNSLATVTMEDLIKPQYPAMTEARATLLSKVLAMSYGLLCLAMAYLTHLMGDSVLQVALKIFGMVGGPILGLFCLGMFFPWANSIGALVGLCVGLVVAFWLGIGSILTRSTRPLPLECSANVTIAIQTAFNNITLRDFTPCPTCGTVDLTVGELLYVMPGTLYPLLGKLFCFLPEHLKKKLCCVTPLGQTVSEKIDLIAKNLATFIYNVFAVE</sequence>
<dbReference type="Proteomes" id="UP000005207">
    <property type="component" value="Linkage group LG19"/>
</dbReference>
<keyword evidence="16" id="KW-1185">Reference proteome</keyword>
<evidence type="ECO:0000256" key="3">
    <source>
        <dbReference type="ARBA" id="ARBA00022448"/>
    </source>
</evidence>
<reference evidence="15" key="3">
    <citation type="submission" date="2025-09" db="UniProtKB">
        <authorList>
            <consortium name="Ensembl"/>
        </authorList>
    </citation>
    <scope>IDENTIFICATION</scope>
</reference>
<feature type="transmembrane region" description="Helical" evidence="14">
    <location>
        <begin position="105"/>
        <end position="127"/>
    </location>
</feature>
<feature type="transmembrane region" description="Helical" evidence="14">
    <location>
        <begin position="31"/>
        <end position="53"/>
    </location>
</feature>
<comment type="subcellular location">
    <subcellularLocation>
        <location evidence="1">Cell membrane</location>
        <topology evidence="1">Multi-pass membrane protein</topology>
    </subcellularLocation>
</comment>
<evidence type="ECO:0000313" key="16">
    <source>
        <dbReference type="Proteomes" id="UP000005207"/>
    </source>
</evidence>
<evidence type="ECO:0000256" key="1">
    <source>
        <dbReference type="ARBA" id="ARBA00004651"/>
    </source>
</evidence>
<dbReference type="InterPro" id="IPR001734">
    <property type="entry name" value="Na/solute_symporter"/>
</dbReference>
<feature type="transmembrane region" description="Helical" evidence="14">
    <location>
        <begin position="426"/>
        <end position="447"/>
    </location>
</feature>
<accession>A0A669EU01</accession>
<name>A0A669EU01_ORENI</name>
<evidence type="ECO:0000256" key="14">
    <source>
        <dbReference type="SAM" id="Phobius"/>
    </source>
</evidence>
<evidence type="ECO:0000256" key="7">
    <source>
        <dbReference type="ARBA" id="ARBA00023053"/>
    </source>
</evidence>
<evidence type="ECO:0000313" key="15">
    <source>
        <dbReference type="Ensembl" id="ENSONIP00000074855.1"/>
    </source>
</evidence>
<evidence type="ECO:0000256" key="13">
    <source>
        <dbReference type="RuleBase" id="RU362091"/>
    </source>
</evidence>
<keyword evidence="4" id="KW-1003">Cell membrane</keyword>